<keyword evidence="1" id="KW-1185">Reference proteome</keyword>
<organism evidence="1 2">
    <name type="scientific">Heterorhabditis bacteriophora</name>
    <name type="common">Entomopathogenic nematode worm</name>
    <dbReference type="NCBI Taxonomy" id="37862"/>
    <lineage>
        <taxon>Eukaryota</taxon>
        <taxon>Metazoa</taxon>
        <taxon>Ecdysozoa</taxon>
        <taxon>Nematoda</taxon>
        <taxon>Chromadorea</taxon>
        <taxon>Rhabditida</taxon>
        <taxon>Rhabditina</taxon>
        <taxon>Rhabditomorpha</taxon>
        <taxon>Strongyloidea</taxon>
        <taxon>Heterorhabditidae</taxon>
        <taxon>Heterorhabditis</taxon>
    </lineage>
</organism>
<sequence length="32" mass="3727">MFGDCTRNQLVLPLPKGIGKPLKLFRDRDREL</sequence>
<reference evidence="2" key="1">
    <citation type="submission" date="2016-11" db="UniProtKB">
        <authorList>
            <consortium name="WormBaseParasite"/>
        </authorList>
    </citation>
    <scope>IDENTIFICATION</scope>
</reference>
<dbReference type="AlphaFoldDB" id="A0A1I7WKS4"/>
<proteinExistence type="predicted"/>
<evidence type="ECO:0000313" key="1">
    <source>
        <dbReference type="Proteomes" id="UP000095283"/>
    </source>
</evidence>
<evidence type="ECO:0000313" key="2">
    <source>
        <dbReference type="WBParaSite" id="Hba_05699"/>
    </source>
</evidence>
<name>A0A1I7WKS4_HETBA</name>
<dbReference type="Proteomes" id="UP000095283">
    <property type="component" value="Unplaced"/>
</dbReference>
<dbReference type="WBParaSite" id="Hba_05699">
    <property type="protein sequence ID" value="Hba_05699"/>
    <property type="gene ID" value="Hba_05699"/>
</dbReference>
<accession>A0A1I7WKS4</accession>
<protein>
    <submittedName>
        <fullName evidence="2">Uncharacterized protein</fullName>
    </submittedName>
</protein>